<name>A0A2T4UHE4_9ACTN</name>
<dbReference type="AlphaFoldDB" id="A0A2T4UHE4"/>
<sequence>MSTPNAYAAWSFGTFVPPGAARAQDGSRMRITPNPAVPVPAVIATPLLAIQMAPWPKPSASACFPLHPLGSLELYERARTLLAATGQLAALSPEQLSDCETAVWRYTAKLFKPGHPIRSRLDEAVENRWFQLREEDARDPYTAQPAHLAAWVVLQAALDWAREASP</sequence>
<dbReference type="RefSeq" id="WP_107567103.1">
    <property type="nucleotide sequence ID" value="NZ_PYYB01000001.1"/>
</dbReference>
<evidence type="ECO:0000313" key="1">
    <source>
        <dbReference type="EMBL" id="PTL58666.1"/>
    </source>
</evidence>
<evidence type="ECO:0000313" key="2">
    <source>
        <dbReference type="Proteomes" id="UP000240739"/>
    </source>
</evidence>
<comment type="caution">
    <text evidence="1">The sequence shown here is derived from an EMBL/GenBank/DDBJ whole genome shotgun (WGS) entry which is preliminary data.</text>
</comment>
<keyword evidence="2" id="KW-1185">Reference proteome</keyword>
<proteinExistence type="predicted"/>
<organism evidence="1 2">
    <name type="scientific">Paraconexibacter algicola</name>
    <dbReference type="NCBI Taxonomy" id="2133960"/>
    <lineage>
        <taxon>Bacteria</taxon>
        <taxon>Bacillati</taxon>
        <taxon>Actinomycetota</taxon>
        <taxon>Thermoleophilia</taxon>
        <taxon>Solirubrobacterales</taxon>
        <taxon>Paraconexibacteraceae</taxon>
        <taxon>Paraconexibacter</taxon>
    </lineage>
</organism>
<gene>
    <name evidence="1" type="ORF">C7Y72_02860</name>
</gene>
<dbReference type="EMBL" id="PYYB01000001">
    <property type="protein sequence ID" value="PTL58666.1"/>
    <property type="molecule type" value="Genomic_DNA"/>
</dbReference>
<protein>
    <submittedName>
        <fullName evidence="1">Uncharacterized protein</fullName>
    </submittedName>
</protein>
<reference evidence="1 2" key="1">
    <citation type="submission" date="2018-03" db="EMBL/GenBank/DDBJ databases">
        <title>Aquarubrobacter algicola gen. nov., sp. nov., a novel actinobacterium isolated from shallow eutrophic lake during the end of cyanobacterial harmful algal blooms.</title>
        <authorList>
            <person name="Chun S.J."/>
        </authorList>
    </citation>
    <scope>NUCLEOTIDE SEQUENCE [LARGE SCALE GENOMIC DNA]</scope>
    <source>
        <strain evidence="1 2">Seoho-28</strain>
    </source>
</reference>
<accession>A0A2T4UHE4</accession>
<dbReference type="Proteomes" id="UP000240739">
    <property type="component" value="Unassembled WGS sequence"/>
</dbReference>